<comment type="caution">
    <text evidence="2">The sequence shown here is derived from an EMBL/GenBank/DDBJ whole genome shotgun (WGS) entry which is preliminary data.</text>
</comment>
<dbReference type="EMBL" id="LFZN01000238">
    <property type="protein sequence ID" value="KXS95045.1"/>
    <property type="molecule type" value="Genomic_DNA"/>
</dbReference>
<name>A0A139GXV7_9PEZI</name>
<gene>
    <name evidence="2" type="ORF">AC578_126</name>
</gene>
<proteinExistence type="predicted"/>
<feature type="compositionally biased region" description="Basic and acidic residues" evidence="1">
    <location>
        <begin position="1"/>
        <end position="12"/>
    </location>
</feature>
<keyword evidence="3" id="KW-1185">Reference proteome</keyword>
<evidence type="ECO:0000313" key="3">
    <source>
        <dbReference type="Proteomes" id="UP000070133"/>
    </source>
</evidence>
<dbReference type="AlphaFoldDB" id="A0A139GXV7"/>
<reference evidence="2 3" key="1">
    <citation type="submission" date="2015-07" db="EMBL/GenBank/DDBJ databases">
        <title>Comparative genomics of the Sigatoka disease complex on banana suggests a link between parallel evolutionary changes in Pseudocercospora fijiensis and Pseudocercospora eumusae and increased virulence on the banana host.</title>
        <authorList>
            <person name="Chang T.-C."/>
            <person name="Salvucci A."/>
            <person name="Crous P.W."/>
            <person name="Stergiopoulos I."/>
        </authorList>
    </citation>
    <scope>NUCLEOTIDE SEQUENCE [LARGE SCALE GENOMIC DNA]</scope>
    <source>
        <strain evidence="2 3">CBS 114824</strain>
    </source>
</reference>
<feature type="compositionally biased region" description="Acidic residues" evidence="1">
    <location>
        <begin position="359"/>
        <end position="374"/>
    </location>
</feature>
<feature type="compositionally biased region" description="Basic and acidic residues" evidence="1">
    <location>
        <begin position="122"/>
        <end position="139"/>
    </location>
</feature>
<feature type="region of interest" description="Disordered" evidence="1">
    <location>
        <begin position="337"/>
        <end position="374"/>
    </location>
</feature>
<organism evidence="2 3">
    <name type="scientific">Pseudocercospora eumusae</name>
    <dbReference type="NCBI Taxonomy" id="321146"/>
    <lineage>
        <taxon>Eukaryota</taxon>
        <taxon>Fungi</taxon>
        <taxon>Dikarya</taxon>
        <taxon>Ascomycota</taxon>
        <taxon>Pezizomycotina</taxon>
        <taxon>Dothideomycetes</taxon>
        <taxon>Dothideomycetidae</taxon>
        <taxon>Mycosphaerellales</taxon>
        <taxon>Mycosphaerellaceae</taxon>
        <taxon>Pseudocercospora</taxon>
    </lineage>
</organism>
<sequence length="374" mass="40529">MFAARLRDENAIHDQQTAAASKPLNAGVKGLAPKTPAKTPFKSNKNDENATQLGGKTGGKGDKLDRSAFVTPANPKTRAPLGNKTTNAKALKTPLLDVPNKDGNDQASNKPTSPRLRRSKIKVHETIESAEDVLAKDPEEREIEYMAPREVPMKDDYQDDFWPNEPNLDVLKGSNLGRGWWGEYGPRKDEDDSELSDFGEKCRKLEEEQAKERKAKLAAKPKPRTAAPTTIRAQNAASALASRTTAPRFAAPTTAAKARHPASSTAAKKPVPALSNPRFAAAKAASNTTLGYSKGRAVSASARRPLSDMHAKPQSTASKEPEKAITYLDELLGLKLETAEADSEDDDPFALPPMAPRENEEEEGVFQLDSVDDL</sequence>
<evidence type="ECO:0000256" key="1">
    <source>
        <dbReference type="SAM" id="MobiDB-lite"/>
    </source>
</evidence>
<feature type="region of interest" description="Disordered" evidence="1">
    <location>
        <begin position="206"/>
        <end position="324"/>
    </location>
</feature>
<feature type="region of interest" description="Disordered" evidence="1">
    <location>
        <begin position="1"/>
        <end position="160"/>
    </location>
</feature>
<dbReference type="Proteomes" id="UP000070133">
    <property type="component" value="Unassembled WGS sequence"/>
</dbReference>
<accession>A0A139GXV7</accession>
<evidence type="ECO:0000313" key="2">
    <source>
        <dbReference type="EMBL" id="KXS95045.1"/>
    </source>
</evidence>
<feature type="compositionally biased region" description="Basic residues" evidence="1">
    <location>
        <begin position="213"/>
        <end position="223"/>
    </location>
</feature>
<protein>
    <submittedName>
        <fullName evidence="2">Uncharacterized protein</fullName>
    </submittedName>
</protein>
<feature type="compositionally biased region" description="Acidic residues" evidence="1">
    <location>
        <begin position="339"/>
        <end position="348"/>
    </location>
</feature>
<feature type="compositionally biased region" description="Low complexity" evidence="1">
    <location>
        <begin position="241"/>
        <end position="256"/>
    </location>
</feature>
<dbReference type="OrthoDB" id="5327145at2759"/>